<dbReference type="PANTHER" id="PTHR42738">
    <property type="entry name" value="HYDROXYMETHYLGLUTARYL-COA LYASE"/>
    <property type="match status" value="1"/>
</dbReference>
<feature type="domain" description="Pyruvate carboxyltransferase" evidence="7">
    <location>
        <begin position="29"/>
        <end position="316"/>
    </location>
</feature>
<dbReference type="GO" id="GO:0046951">
    <property type="term" value="P:ketone body biosynthetic process"/>
    <property type="evidence" value="ECO:0007669"/>
    <property type="project" value="TreeGrafter"/>
</dbReference>
<dbReference type="CDD" id="cd07938">
    <property type="entry name" value="DRE_TIM_HMGL"/>
    <property type="match status" value="1"/>
</dbReference>
<dbReference type="Pfam" id="PF00682">
    <property type="entry name" value="HMGL-like"/>
    <property type="match status" value="1"/>
</dbReference>
<evidence type="ECO:0000256" key="5">
    <source>
        <dbReference type="ARBA" id="ARBA00023239"/>
    </source>
</evidence>
<dbReference type="Gene3D" id="3.20.20.70">
    <property type="entry name" value="Aldolase class I"/>
    <property type="match status" value="1"/>
</dbReference>
<comment type="pathway">
    <text evidence="1">Metabolic intermediate metabolism; (S)-3-hydroxy-3-methylglutaryl-CoA degradation; acetoacetate from (S)-3-hydroxy-3-methylglutaryl-CoA: step 1/1.</text>
</comment>
<evidence type="ECO:0000313" key="9">
    <source>
        <dbReference type="Proteomes" id="UP000623687"/>
    </source>
</evidence>
<dbReference type="InterPro" id="IPR043594">
    <property type="entry name" value="HMGL"/>
</dbReference>
<evidence type="ECO:0000313" key="8">
    <source>
        <dbReference type="EMBL" id="KAF7439916.1"/>
    </source>
</evidence>
<evidence type="ECO:0000256" key="1">
    <source>
        <dbReference type="ARBA" id="ARBA00005143"/>
    </source>
</evidence>
<accession>A0A8H7A4Q6</accession>
<reference evidence="8" key="1">
    <citation type="submission" date="2019-07" db="EMBL/GenBank/DDBJ databases">
        <authorList>
            <person name="Palmer J.M."/>
        </authorList>
    </citation>
    <scope>NUCLEOTIDE SEQUENCE</scope>
    <source>
        <strain evidence="8">PC9</strain>
    </source>
</reference>
<evidence type="ECO:0000256" key="4">
    <source>
        <dbReference type="ARBA" id="ARBA00022723"/>
    </source>
</evidence>
<keyword evidence="4" id="KW-0479">Metal-binding</keyword>
<dbReference type="EC" id="4.1.3.4" evidence="3"/>
<sequence length="356" mass="38076">MVWPARVVRVASSSARNSSRKYATASNFVNIVEVGPRDGLQNEKGTIPVDVKVELINRLSRAGLKTIEAGSFVSPKWVPQMAGTAEVLSGIQQREGNHYPVLVPNQKGLDNLLSLPRLTDEIAIFTAATDAFTKANLNTTTAESLVRLRPVTEQAIKNGLRVRGYVSVVIACPYSGKTDYGKVREVAKELLNMGCYEVSLGDTVGMGTPDEVAEMIEEVKKSVPVEKLAVPASSEHEIFVQFHDTYGTAIANVIAALSQGIRTIDSSVGGLGGCPYSPGATGNVATEDVLYALQGSQYHVVGSHGSSGGVNLDEVVDIGWWISEKLGRESVSRAGRAIRAKKLREAAIAAKREAKL</sequence>
<protein>
    <recommendedName>
        <fullName evidence="3">hydroxymethylglutaryl-CoA lyase</fullName>
        <ecNumber evidence="3">4.1.3.4</ecNumber>
    </recommendedName>
</protein>
<comment type="catalytic activity">
    <reaction evidence="6">
        <text>(3S)-3-hydroxy-3-methylglutaryl-CoA = acetoacetate + acetyl-CoA</text>
        <dbReference type="Rhea" id="RHEA:24404"/>
        <dbReference type="ChEBI" id="CHEBI:13705"/>
        <dbReference type="ChEBI" id="CHEBI:43074"/>
        <dbReference type="ChEBI" id="CHEBI:57288"/>
        <dbReference type="EC" id="4.1.3.4"/>
    </reaction>
</comment>
<dbReference type="UniPathway" id="UPA00896">
    <property type="reaction ID" value="UER00863"/>
</dbReference>
<dbReference type="GeneID" id="59370094"/>
<keyword evidence="9" id="KW-1185">Reference proteome</keyword>
<dbReference type="SUPFAM" id="SSF51569">
    <property type="entry name" value="Aldolase"/>
    <property type="match status" value="1"/>
</dbReference>
<dbReference type="NCBIfam" id="NF004283">
    <property type="entry name" value="PRK05692.1"/>
    <property type="match status" value="1"/>
</dbReference>
<evidence type="ECO:0000256" key="6">
    <source>
        <dbReference type="ARBA" id="ARBA00049877"/>
    </source>
</evidence>
<dbReference type="AlphaFoldDB" id="A0A8H7A4Q6"/>
<evidence type="ECO:0000256" key="3">
    <source>
        <dbReference type="ARBA" id="ARBA00012910"/>
    </source>
</evidence>
<comment type="similarity">
    <text evidence="2">Belongs to the HMG-CoA lyase family.</text>
</comment>
<keyword evidence="5" id="KW-0456">Lyase</keyword>
<dbReference type="RefSeq" id="XP_036635760.1">
    <property type="nucleotide sequence ID" value="XM_036769915.1"/>
</dbReference>
<evidence type="ECO:0000259" key="7">
    <source>
        <dbReference type="PROSITE" id="PS50991"/>
    </source>
</evidence>
<name>A0A8H7A4Q6_PLEOS</name>
<gene>
    <name evidence="8" type="ORF">PC9H_000253</name>
</gene>
<dbReference type="OrthoDB" id="1905920at2759"/>
<dbReference type="PROSITE" id="PS50991">
    <property type="entry name" value="PYR_CT"/>
    <property type="match status" value="1"/>
</dbReference>
<dbReference type="GO" id="GO:0006552">
    <property type="term" value="P:L-leucine catabolic process"/>
    <property type="evidence" value="ECO:0007669"/>
    <property type="project" value="TreeGrafter"/>
</dbReference>
<dbReference type="VEuPathDB" id="FungiDB:PC9H_000253"/>
<dbReference type="InterPro" id="IPR000891">
    <property type="entry name" value="PYR_CT"/>
</dbReference>
<dbReference type="GO" id="GO:0046872">
    <property type="term" value="F:metal ion binding"/>
    <property type="evidence" value="ECO:0007669"/>
    <property type="project" value="UniProtKB-KW"/>
</dbReference>
<organism evidence="8 9">
    <name type="scientific">Pleurotus ostreatus</name>
    <name type="common">Oyster mushroom</name>
    <name type="synonym">White-rot fungus</name>
    <dbReference type="NCBI Taxonomy" id="5322"/>
    <lineage>
        <taxon>Eukaryota</taxon>
        <taxon>Fungi</taxon>
        <taxon>Dikarya</taxon>
        <taxon>Basidiomycota</taxon>
        <taxon>Agaricomycotina</taxon>
        <taxon>Agaricomycetes</taxon>
        <taxon>Agaricomycetidae</taxon>
        <taxon>Agaricales</taxon>
        <taxon>Pleurotineae</taxon>
        <taxon>Pleurotaceae</taxon>
        <taxon>Pleurotus</taxon>
    </lineage>
</organism>
<dbReference type="FunFam" id="3.20.20.70:FF:000201">
    <property type="entry name" value="Hydroxymethylglutaryl-CoA lyase"/>
    <property type="match status" value="1"/>
</dbReference>
<proteinExistence type="inferred from homology"/>
<dbReference type="GO" id="GO:0004419">
    <property type="term" value="F:hydroxymethylglutaryl-CoA lyase activity"/>
    <property type="evidence" value="ECO:0007669"/>
    <property type="project" value="UniProtKB-EC"/>
</dbReference>
<dbReference type="EMBL" id="JACETU010000001">
    <property type="protein sequence ID" value="KAF7439916.1"/>
    <property type="molecule type" value="Genomic_DNA"/>
</dbReference>
<dbReference type="Proteomes" id="UP000623687">
    <property type="component" value="Unassembled WGS sequence"/>
</dbReference>
<evidence type="ECO:0000256" key="2">
    <source>
        <dbReference type="ARBA" id="ARBA00009405"/>
    </source>
</evidence>
<dbReference type="InterPro" id="IPR013785">
    <property type="entry name" value="Aldolase_TIM"/>
</dbReference>
<dbReference type="PANTHER" id="PTHR42738:SF7">
    <property type="entry name" value="HYDROXYMETHYLGLUTARYL-COA LYASE"/>
    <property type="match status" value="1"/>
</dbReference>
<comment type="caution">
    <text evidence="8">The sequence shown here is derived from an EMBL/GenBank/DDBJ whole genome shotgun (WGS) entry which is preliminary data.</text>
</comment>